<dbReference type="InterPro" id="IPR001640">
    <property type="entry name" value="Lgt"/>
</dbReference>
<feature type="binding site" evidence="7">
    <location>
        <position position="154"/>
    </location>
    <ligand>
        <name>a 1,2-diacyl-sn-glycero-3-phospho-(1'-sn-glycerol)</name>
        <dbReference type="ChEBI" id="CHEBI:64716"/>
    </ligand>
</feature>
<comment type="similarity">
    <text evidence="1 7">Belongs to the Lgt family.</text>
</comment>
<dbReference type="RefSeq" id="WP_204445501.1">
    <property type="nucleotide sequence ID" value="NZ_JACJKY010000006.1"/>
</dbReference>
<evidence type="ECO:0000256" key="1">
    <source>
        <dbReference type="ARBA" id="ARBA00007150"/>
    </source>
</evidence>
<dbReference type="Proteomes" id="UP000774750">
    <property type="component" value="Unassembled WGS sequence"/>
</dbReference>
<feature type="region of interest" description="Disordered" evidence="8">
    <location>
        <begin position="332"/>
        <end position="366"/>
    </location>
</feature>
<evidence type="ECO:0000256" key="2">
    <source>
        <dbReference type="ARBA" id="ARBA00022475"/>
    </source>
</evidence>
<dbReference type="EMBL" id="JACJKY010000006">
    <property type="protein sequence ID" value="MBM6920530.1"/>
    <property type="molecule type" value="Genomic_DNA"/>
</dbReference>
<evidence type="ECO:0000313" key="10">
    <source>
        <dbReference type="Proteomes" id="UP000774750"/>
    </source>
</evidence>
<keyword evidence="2 7" id="KW-1003">Cell membrane</keyword>
<dbReference type="AlphaFoldDB" id="A0A939BDR4"/>
<comment type="function">
    <text evidence="7">Catalyzes the transfer of the diacylglyceryl group from phosphatidylglycerol to the sulfhydryl group of the N-terminal cysteine of a prolipoprotein, the first step in the formation of mature lipoproteins.</text>
</comment>
<feature type="transmembrane region" description="Helical" evidence="7">
    <location>
        <begin position="27"/>
        <end position="47"/>
    </location>
</feature>
<dbReference type="NCBIfam" id="TIGR00544">
    <property type="entry name" value="lgt"/>
    <property type="match status" value="1"/>
</dbReference>
<evidence type="ECO:0000256" key="7">
    <source>
        <dbReference type="HAMAP-Rule" id="MF_01147"/>
    </source>
</evidence>
<dbReference type="PANTHER" id="PTHR30589">
    <property type="entry name" value="PROLIPOPROTEIN DIACYLGLYCERYL TRANSFERASE"/>
    <property type="match status" value="1"/>
</dbReference>
<keyword evidence="3 7" id="KW-0808">Transferase</keyword>
<evidence type="ECO:0000256" key="4">
    <source>
        <dbReference type="ARBA" id="ARBA00022692"/>
    </source>
</evidence>
<dbReference type="PANTHER" id="PTHR30589:SF0">
    <property type="entry name" value="PHOSPHATIDYLGLYCEROL--PROLIPOPROTEIN DIACYLGLYCERYL TRANSFERASE"/>
    <property type="match status" value="1"/>
</dbReference>
<dbReference type="GO" id="GO:0008961">
    <property type="term" value="F:phosphatidylglycerol-prolipoprotein diacylglyceryl transferase activity"/>
    <property type="evidence" value="ECO:0007669"/>
    <property type="project" value="UniProtKB-UniRule"/>
</dbReference>
<evidence type="ECO:0000256" key="5">
    <source>
        <dbReference type="ARBA" id="ARBA00022989"/>
    </source>
</evidence>
<dbReference type="PROSITE" id="PS01311">
    <property type="entry name" value="LGT"/>
    <property type="match status" value="1"/>
</dbReference>
<comment type="catalytic activity">
    <reaction evidence="7">
        <text>L-cysteinyl-[prolipoprotein] + a 1,2-diacyl-sn-glycero-3-phospho-(1'-sn-glycerol) = an S-1,2-diacyl-sn-glyceryl-L-cysteinyl-[prolipoprotein] + sn-glycerol 1-phosphate + H(+)</text>
        <dbReference type="Rhea" id="RHEA:56712"/>
        <dbReference type="Rhea" id="RHEA-COMP:14679"/>
        <dbReference type="Rhea" id="RHEA-COMP:14680"/>
        <dbReference type="ChEBI" id="CHEBI:15378"/>
        <dbReference type="ChEBI" id="CHEBI:29950"/>
        <dbReference type="ChEBI" id="CHEBI:57685"/>
        <dbReference type="ChEBI" id="CHEBI:64716"/>
        <dbReference type="ChEBI" id="CHEBI:140658"/>
        <dbReference type="EC" id="2.5.1.145"/>
    </reaction>
</comment>
<name>A0A939BDR4_9FIRM</name>
<organism evidence="9 10">
    <name type="scientific">Merdimmobilis hominis</name>
    <dbReference type="NCBI Taxonomy" id="2897707"/>
    <lineage>
        <taxon>Bacteria</taxon>
        <taxon>Bacillati</taxon>
        <taxon>Bacillota</taxon>
        <taxon>Clostridia</taxon>
        <taxon>Eubacteriales</taxon>
        <taxon>Oscillospiraceae</taxon>
        <taxon>Merdimmobilis</taxon>
    </lineage>
</organism>
<keyword evidence="4 7" id="KW-0812">Transmembrane</keyword>
<keyword evidence="5 7" id="KW-1133">Transmembrane helix</keyword>
<comment type="caution">
    <text evidence="9">The sequence shown here is derived from an EMBL/GenBank/DDBJ whole genome shotgun (WGS) entry which is preliminary data.</text>
</comment>
<feature type="transmembrane region" description="Helical" evidence="7">
    <location>
        <begin position="207"/>
        <end position="225"/>
    </location>
</feature>
<feature type="transmembrane region" description="Helical" evidence="7">
    <location>
        <begin position="111"/>
        <end position="128"/>
    </location>
</feature>
<feature type="transmembrane region" description="Helical" evidence="7">
    <location>
        <begin position="59"/>
        <end position="83"/>
    </location>
</feature>
<reference evidence="9" key="1">
    <citation type="submission" date="2020-08" db="EMBL/GenBank/DDBJ databases">
        <authorList>
            <person name="Cejkova D."/>
            <person name="Kubasova T."/>
            <person name="Jahodarova E."/>
            <person name="Rychlik I."/>
        </authorList>
    </citation>
    <scope>NUCLEOTIDE SEQUENCE</scope>
    <source>
        <strain evidence="9">An559</strain>
    </source>
</reference>
<feature type="transmembrane region" description="Helical" evidence="7">
    <location>
        <begin position="135"/>
        <end position="153"/>
    </location>
</feature>
<protein>
    <recommendedName>
        <fullName evidence="7">Phosphatidylglycerol--prolipoprotein diacylglyceryl transferase</fullName>
        <ecNumber evidence="7">2.5.1.145</ecNumber>
    </recommendedName>
</protein>
<keyword evidence="6 7" id="KW-0472">Membrane</keyword>
<dbReference type="GO" id="GO:0005886">
    <property type="term" value="C:plasma membrane"/>
    <property type="evidence" value="ECO:0007669"/>
    <property type="project" value="UniProtKB-SubCell"/>
</dbReference>
<sequence>MEKIVEFPGLGLTFSFHNSFTIGPITIAYYGLLIAVGLLLALVYAFRTFKKVGIDSDKAIDCILGGIIGGIVGARLYFVIFSWEDYGLDFSSMDAFWDSFARIFKTWEGGLAIYGGLIGALLVGLFIAKRKKICIRALLDVVGVGFLLGQGIGRWGNFFNVEAFGSNTTLPWGMTGPDIVQYLTQMQDKLASIGVTVDPNVPVHPCFLYESIWCIAGFFLLAWYMKRRKFDGEVFLMYLAFYGAERFVVEGLRTDSLMIGALRVSQLLAAVLVIASVIAILVIRGKIKNNHDENYLKLFVLTPEGQAIAQKETGRFFNFKKKVQVTEEVKAEESVSCEAEADETEQPQAETADSEPAEAEKNTPNA</sequence>
<proteinExistence type="inferred from homology"/>
<feature type="transmembrane region" description="Helical" evidence="7">
    <location>
        <begin position="232"/>
        <end position="249"/>
    </location>
</feature>
<evidence type="ECO:0000256" key="3">
    <source>
        <dbReference type="ARBA" id="ARBA00022679"/>
    </source>
</evidence>
<evidence type="ECO:0000256" key="6">
    <source>
        <dbReference type="ARBA" id="ARBA00023136"/>
    </source>
</evidence>
<gene>
    <name evidence="7 9" type="primary">lgt</name>
    <name evidence="9" type="ORF">H6A12_05090</name>
</gene>
<dbReference type="Pfam" id="PF01790">
    <property type="entry name" value="LGT"/>
    <property type="match status" value="1"/>
</dbReference>
<keyword evidence="10" id="KW-1185">Reference proteome</keyword>
<evidence type="ECO:0000256" key="8">
    <source>
        <dbReference type="SAM" id="MobiDB-lite"/>
    </source>
</evidence>
<dbReference type="GO" id="GO:0042158">
    <property type="term" value="P:lipoprotein biosynthetic process"/>
    <property type="evidence" value="ECO:0007669"/>
    <property type="project" value="UniProtKB-UniRule"/>
</dbReference>
<accession>A0A939BDR4</accession>
<feature type="transmembrane region" description="Helical" evidence="7">
    <location>
        <begin position="261"/>
        <end position="283"/>
    </location>
</feature>
<comment type="pathway">
    <text evidence="7">Protein modification; lipoprotein biosynthesis (diacylglyceryl transfer).</text>
</comment>
<dbReference type="HAMAP" id="MF_01147">
    <property type="entry name" value="Lgt"/>
    <property type="match status" value="1"/>
</dbReference>
<dbReference type="EC" id="2.5.1.145" evidence="7"/>
<reference evidence="9" key="2">
    <citation type="journal article" date="2021" name="Sci. Rep.">
        <title>The distribution of antibiotic resistance genes in chicken gut microbiota commensals.</title>
        <authorList>
            <person name="Juricova H."/>
            <person name="Matiasovicova J."/>
            <person name="Kubasova T."/>
            <person name="Cejkova D."/>
            <person name="Rychlik I."/>
        </authorList>
    </citation>
    <scope>NUCLEOTIDE SEQUENCE</scope>
    <source>
        <strain evidence="9">An559</strain>
    </source>
</reference>
<evidence type="ECO:0000313" key="9">
    <source>
        <dbReference type="EMBL" id="MBM6920530.1"/>
    </source>
</evidence>
<comment type="subcellular location">
    <subcellularLocation>
        <location evidence="7">Cell membrane</location>
        <topology evidence="7">Multi-pass membrane protein</topology>
    </subcellularLocation>
</comment>